<keyword evidence="3" id="KW-0378">Hydrolase</keyword>
<keyword evidence="6" id="KW-0961">Cell wall biogenesis/degradation</keyword>
<evidence type="ECO:0000256" key="6">
    <source>
        <dbReference type="ARBA" id="ARBA00023316"/>
    </source>
</evidence>
<evidence type="ECO:0000313" key="10">
    <source>
        <dbReference type="EMBL" id="WOV85876.1"/>
    </source>
</evidence>
<proteinExistence type="inferred from homology"/>
<dbReference type="PRINTS" id="PR00725">
    <property type="entry name" value="DADACBPTASE1"/>
</dbReference>
<keyword evidence="10" id="KW-0645">Protease</keyword>
<evidence type="ECO:0000256" key="8">
    <source>
        <dbReference type="SAM" id="SignalP"/>
    </source>
</evidence>
<dbReference type="InterPro" id="IPR018044">
    <property type="entry name" value="Peptidase_S11"/>
</dbReference>
<evidence type="ECO:0000256" key="1">
    <source>
        <dbReference type="ARBA" id="ARBA00007164"/>
    </source>
</evidence>
<keyword evidence="5" id="KW-0573">Peptidoglycan synthesis</keyword>
<protein>
    <submittedName>
        <fullName evidence="10">D-alanyl-D-alanine carboxypeptidase</fullName>
    </submittedName>
</protein>
<dbReference type="Gene3D" id="3.40.710.10">
    <property type="entry name" value="DD-peptidase/beta-lactamase superfamily"/>
    <property type="match status" value="1"/>
</dbReference>
<dbReference type="GO" id="GO:0004180">
    <property type="term" value="F:carboxypeptidase activity"/>
    <property type="evidence" value="ECO:0007669"/>
    <property type="project" value="UniProtKB-KW"/>
</dbReference>
<evidence type="ECO:0000259" key="9">
    <source>
        <dbReference type="Pfam" id="PF00768"/>
    </source>
</evidence>
<evidence type="ECO:0000256" key="2">
    <source>
        <dbReference type="ARBA" id="ARBA00022729"/>
    </source>
</evidence>
<evidence type="ECO:0000256" key="5">
    <source>
        <dbReference type="ARBA" id="ARBA00022984"/>
    </source>
</evidence>
<dbReference type="Proteomes" id="UP001303532">
    <property type="component" value="Chromosome"/>
</dbReference>
<evidence type="ECO:0000256" key="3">
    <source>
        <dbReference type="ARBA" id="ARBA00022801"/>
    </source>
</evidence>
<dbReference type="PANTHER" id="PTHR21581:SF33">
    <property type="entry name" value="D-ALANYL-D-ALANINE CARBOXYPEPTIDASE DACB"/>
    <property type="match status" value="1"/>
</dbReference>
<feature type="domain" description="Peptidase S11 D-alanyl-D-alanine carboxypeptidase A N-terminal" evidence="9">
    <location>
        <begin position="24"/>
        <end position="239"/>
    </location>
</feature>
<evidence type="ECO:0000313" key="11">
    <source>
        <dbReference type="Proteomes" id="UP001303532"/>
    </source>
</evidence>
<keyword evidence="4" id="KW-0133">Cell shape</keyword>
<evidence type="ECO:0000256" key="4">
    <source>
        <dbReference type="ARBA" id="ARBA00022960"/>
    </source>
</evidence>
<dbReference type="InterPro" id="IPR012338">
    <property type="entry name" value="Beta-lactam/transpept-like"/>
</dbReference>
<dbReference type="RefSeq" id="WP_323693468.1">
    <property type="nucleotide sequence ID" value="NZ_CP116341.1"/>
</dbReference>
<organism evidence="10 11">
    <name type="scientific">Sporosarcina jeotgali</name>
    <dbReference type="NCBI Taxonomy" id="3020056"/>
    <lineage>
        <taxon>Bacteria</taxon>
        <taxon>Bacillati</taxon>
        <taxon>Bacillota</taxon>
        <taxon>Bacilli</taxon>
        <taxon>Bacillales</taxon>
        <taxon>Caryophanaceae</taxon>
        <taxon>Sporosarcina</taxon>
    </lineage>
</organism>
<feature type="chain" id="PRO_5045663099" evidence="8">
    <location>
        <begin position="22"/>
        <end position="331"/>
    </location>
</feature>
<feature type="signal peptide" evidence="8">
    <location>
        <begin position="1"/>
        <end position="21"/>
    </location>
</feature>
<dbReference type="PANTHER" id="PTHR21581">
    <property type="entry name" value="D-ALANYL-D-ALANINE CARBOXYPEPTIDASE"/>
    <property type="match status" value="1"/>
</dbReference>
<keyword evidence="2 8" id="KW-0732">Signal</keyword>
<evidence type="ECO:0000256" key="7">
    <source>
        <dbReference type="RuleBase" id="RU004016"/>
    </source>
</evidence>
<dbReference type="SUPFAM" id="SSF56601">
    <property type="entry name" value="beta-lactamase/transpeptidase-like"/>
    <property type="match status" value="1"/>
</dbReference>
<gene>
    <name evidence="10" type="ORF">PGH26_05495</name>
</gene>
<dbReference type="Pfam" id="PF00768">
    <property type="entry name" value="Peptidase_S11"/>
    <property type="match status" value="1"/>
</dbReference>
<keyword evidence="11" id="KW-1185">Reference proteome</keyword>
<name>A0ABZ0L042_9BACL</name>
<comment type="similarity">
    <text evidence="1 7">Belongs to the peptidase S11 family.</text>
</comment>
<accession>A0ABZ0L042</accession>
<dbReference type="InterPro" id="IPR001967">
    <property type="entry name" value="Peptidase_S11_N"/>
</dbReference>
<dbReference type="EMBL" id="CP116341">
    <property type="protein sequence ID" value="WOV85876.1"/>
    <property type="molecule type" value="Genomic_DNA"/>
</dbReference>
<reference evidence="10 11" key="1">
    <citation type="submission" date="2023-01" db="EMBL/GenBank/DDBJ databases">
        <title>Sporosarcina sp. nov., isolated from Korean tranditional fermented seafood 'Jeotgal'.</title>
        <authorList>
            <person name="Yang A.-I."/>
        </authorList>
    </citation>
    <scope>NUCLEOTIDE SEQUENCE [LARGE SCALE GENOMIC DNA]</scope>
    <source>
        <strain evidence="10 11">B2O-1</strain>
    </source>
</reference>
<keyword evidence="10" id="KW-0121">Carboxypeptidase</keyword>
<sequence length="331" mass="36096">MLAILMLCASIVLMPIPPATAAVNTSWVVIDADTGRLLDGANPHEQLPIASLTKIWTALTFIESEPAEEKTVISSQAASAEGSSIYLEPGSEVSTNELLHGLMLRSGNDAAMALAEHAGGSEEGFVHLMNEQAELYGLTNTHFTNPSGLHDEKHLSTAYDTAMMLYFGMQNDAFRDIASAERYTRTGEQPGVWENKHRLITSDTDAVAGKTGFTKAAGRTLATYFEKNGKKVIVVTLNSGNDWSIHKSLASKVFKEYSIVTIAKKGEYAVLPGITAHLKKPIKVLLNQEEKSKVSSVMRIPRNETQSSFGQWTVSLDQEPLVTSEVELKRE</sequence>